<accession>A0A0K1E551</accession>
<dbReference type="GO" id="GO:0042803">
    <property type="term" value="F:protein homodimerization activity"/>
    <property type="evidence" value="ECO:0007669"/>
    <property type="project" value="InterPro"/>
</dbReference>
<evidence type="ECO:0000256" key="2">
    <source>
        <dbReference type="RuleBase" id="RU000639"/>
    </source>
</evidence>
<evidence type="ECO:0000313" key="3">
    <source>
        <dbReference type="EMBL" id="AKT35979.1"/>
    </source>
</evidence>
<dbReference type="PATRIC" id="fig|52.7.peg.99"/>
<keyword evidence="2" id="KW-0346">Stress response</keyword>
<dbReference type="OrthoDB" id="9789811at2"/>
<dbReference type="Pfam" id="PF01025">
    <property type="entry name" value="GrpE"/>
    <property type="match status" value="1"/>
</dbReference>
<dbReference type="STRING" id="52.CMC5_000910"/>
<protein>
    <recommendedName>
        <fullName evidence="2">Protein GrpE</fullName>
    </recommendedName>
</protein>
<dbReference type="PANTHER" id="PTHR21237">
    <property type="entry name" value="GRPE PROTEIN"/>
    <property type="match status" value="1"/>
</dbReference>
<dbReference type="PROSITE" id="PS01071">
    <property type="entry name" value="GRPE"/>
    <property type="match status" value="1"/>
</dbReference>
<dbReference type="KEGG" id="ccro:CMC5_000910"/>
<sequence>MSDLPAQAPATLESLSSRLDDLLKEVRRQGRAAVAAQAAAESCLMAVRGLAQEAAPAASRDRDEEGAPTLREGAMREIGGHWLRALIPIADAMERVVQHASEGAVRQRISRRWWQRLLGAPEEGASELAALVEGLRVLDQQLNASLTELGVNVERPLGEAVDAERHRVVGVSPPRPGFPAGRVVEVVRVGYALGGAVVREAEVIASSGPSPESPCAGGNGS</sequence>
<dbReference type="PANTHER" id="PTHR21237:SF23">
    <property type="entry name" value="GRPE PROTEIN HOMOLOG, MITOCHONDRIAL"/>
    <property type="match status" value="1"/>
</dbReference>
<evidence type="ECO:0000256" key="1">
    <source>
        <dbReference type="ARBA" id="ARBA00023186"/>
    </source>
</evidence>
<dbReference type="RefSeq" id="WP_050428558.1">
    <property type="nucleotide sequence ID" value="NZ_CP012159.1"/>
</dbReference>
<dbReference type="SUPFAM" id="SSF51064">
    <property type="entry name" value="Head domain of nucleotide exchange factor GrpE"/>
    <property type="match status" value="1"/>
</dbReference>
<dbReference type="GO" id="GO:0051082">
    <property type="term" value="F:unfolded protein binding"/>
    <property type="evidence" value="ECO:0007669"/>
    <property type="project" value="TreeGrafter"/>
</dbReference>
<keyword evidence="4" id="KW-1185">Reference proteome</keyword>
<keyword evidence="1 2" id="KW-0143">Chaperone</keyword>
<proteinExistence type="predicted"/>
<comment type="function">
    <text evidence="2">Participates actively in the response to hyperosmotic and heat shock by preventing the aggregation of stress-denatured proteins, in association with DnaK and GrpE. It is the nucleotide exchange factor for DnaK and may function as a thermosensor. Unfolded proteins bind initially to DnaJ; upon interaction with the DnaJ-bound protein, DnaK hydrolyzes its bound ATP, resulting in the formation of a stable complex. GrpE releases ADP from DnaK; ATP binding to DnaK triggers the release of the substrate protein, thus completing the reaction cycle. Several rounds of ATP-dependent interactions between DnaJ, DnaK and GrpE are required for fully efficient folding.</text>
</comment>
<dbReference type="Proteomes" id="UP000067626">
    <property type="component" value="Chromosome"/>
</dbReference>
<name>A0A0K1E551_CHOCO</name>
<dbReference type="AlphaFoldDB" id="A0A0K1E551"/>
<evidence type="ECO:0000313" key="4">
    <source>
        <dbReference type="Proteomes" id="UP000067626"/>
    </source>
</evidence>
<dbReference type="GO" id="GO:0000774">
    <property type="term" value="F:adenyl-nucleotide exchange factor activity"/>
    <property type="evidence" value="ECO:0007669"/>
    <property type="project" value="InterPro"/>
</dbReference>
<dbReference type="GO" id="GO:0051087">
    <property type="term" value="F:protein-folding chaperone binding"/>
    <property type="evidence" value="ECO:0007669"/>
    <property type="project" value="InterPro"/>
</dbReference>
<dbReference type="EMBL" id="CP012159">
    <property type="protein sequence ID" value="AKT35979.1"/>
    <property type="molecule type" value="Genomic_DNA"/>
</dbReference>
<dbReference type="InterPro" id="IPR000740">
    <property type="entry name" value="GrpE"/>
</dbReference>
<organism evidence="3 4">
    <name type="scientific">Chondromyces crocatus</name>
    <dbReference type="NCBI Taxonomy" id="52"/>
    <lineage>
        <taxon>Bacteria</taxon>
        <taxon>Pseudomonadati</taxon>
        <taxon>Myxococcota</taxon>
        <taxon>Polyangia</taxon>
        <taxon>Polyangiales</taxon>
        <taxon>Polyangiaceae</taxon>
        <taxon>Chondromyces</taxon>
    </lineage>
</organism>
<dbReference type="InterPro" id="IPR009012">
    <property type="entry name" value="GrpE_head"/>
</dbReference>
<reference evidence="3 4" key="1">
    <citation type="submission" date="2015-07" db="EMBL/GenBank/DDBJ databases">
        <title>Genome analysis of myxobacterium Chondromyces crocatus Cm c5 reveals a high potential for natural compound synthesis and the genetic basis for the loss of fruiting body formation.</title>
        <authorList>
            <person name="Zaburannyi N."/>
            <person name="Bunk B."/>
            <person name="Maier J."/>
            <person name="Overmann J."/>
            <person name="Mueller R."/>
        </authorList>
    </citation>
    <scope>NUCLEOTIDE SEQUENCE [LARGE SCALE GENOMIC DNA]</scope>
    <source>
        <strain evidence="3 4">Cm c5</strain>
    </source>
</reference>
<dbReference type="Gene3D" id="2.30.22.10">
    <property type="entry name" value="Head domain of nucleotide exchange factor GrpE"/>
    <property type="match status" value="1"/>
</dbReference>
<gene>
    <name evidence="3" type="ORF">CMC5_000910</name>
</gene>
<dbReference type="GO" id="GO:0006457">
    <property type="term" value="P:protein folding"/>
    <property type="evidence" value="ECO:0007669"/>
    <property type="project" value="InterPro"/>
</dbReference>